<dbReference type="CDD" id="cd13999">
    <property type="entry name" value="STKc_MAP3K-like"/>
    <property type="match status" value="1"/>
</dbReference>
<keyword evidence="2 4" id="KW-0547">Nucleotide-binding</keyword>
<protein>
    <recommendedName>
        <fullName evidence="6">Protein kinase domain-containing protein</fullName>
    </recommendedName>
</protein>
<sequence>MAGSMNGSGKEKSLEFLTHALTEVGFSPTHARRACLATSLAGVPQAIEWALAHLDEEVDPAFKELAGKLHLPNSHGGGGAAASSRSGYRGGGGGGGIDYGQDKGLVVELPDGKLFKLKNINGRVVEMPNGSVVEMVDGQVVEMSNGQQLEMVDGSLIEIRPASLQLDEGDVVGHRIIELETSRKIAAAAAAGQAGRHMAQDPPTPSHSRQHLASDFSGRDRSTPAERMSDWGSSAQDAQSEAEKRQLAAQEERLRRHHMQVLSKEEQVNQQAQQLVERDKHIGAKQQLVMRQEQGLRAQEEAMQRQRAALQADQELISQQANALKKKELELQAREAQLERSLKEMQRQRDQIRSQERELQSREAALQAAQANGASGASTASAGASEGEADEGRSALDNIEAGRIRFAELTMGSLLGSGSFADVYRAEWRMPCAVKKMKGRISKEMMTEFVREGEMMRSLKHPGIVKLLGVCVEGGSFYLVQEIVNGFGNLFDYLHKKKARLTYWQCIQIALGICDAMTYLHERHIVHRDLKPQNCLLVNEKGEVKLCDFGLARLKNAAFVETVSNTAGTPAYQAPEMLRDEPISEKVDLYGFGIMLWEMYTGKLPWSDKNYHQMIHTVAVRNERPPCTADMPRELVAIIEGCWHPTPSKRPMFSALKEAFKDLSKTVPPDVPKPAAVAVQQPAPVAMPQPSPVQQQAPVYYVPAAPTRPVAMGPGGMAYQPQHPVVYGGHQLGW</sequence>
<keyword evidence="3 4" id="KW-0067">ATP-binding</keyword>
<dbReference type="GO" id="GO:0004674">
    <property type="term" value="F:protein serine/threonine kinase activity"/>
    <property type="evidence" value="ECO:0007669"/>
    <property type="project" value="UniProtKB-KW"/>
</dbReference>
<feature type="compositionally biased region" description="Basic and acidic residues" evidence="5">
    <location>
        <begin position="241"/>
        <end position="251"/>
    </location>
</feature>
<evidence type="ECO:0000313" key="7">
    <source>
        <dbReference type="EMBL" id="CAD8640438.1"/>
    </source>
</evidence>
<reference evidence="7" key="1">
    <citation type="submission" date="2021-01" db="EMBL/GenBank/DDBJ databases">
        <authorList>
            <person name="Corre E."/>
            <person name="Pelletier E."/>
            <person name="Niang G."/>
            <person name="Scheremetjew M."/>
            <person name="Finn R."/>
            <person name="Kale V."/>
            <person name="Holt S."/>
            <person name="Cochrane G."/>
            <person name="Meng A."/>
            <person name="Brown T."/>
            <person name="Cohen L."/>
        </authorList>
    </citation>
    <scope>NUCLEOTIDE SEQUENCE</scope>
    <source>
        <strain evidence="7">CCAP979/52</strain>
    </source>
</reference>
<dbReference type="PROSITE" id="PS00107">
    <property type="entry name" value="PROTEIN_KINASE_ATP"/>
    <property type="match status" value="1"/>
</dbReference>
<dbReference type="Gene3D" id="1.10.8.10">
    <property type="entry name" value="DNA helicase RuvA subunit, C-terminal domain"/>
    <property type="match status" value="1"/>
</dbReference>
<dbReference type="Pfam" id="PF07714">
    <property type="entry name" value="PK_Tyr_Ser-Thr"/>
    <property type="match status" value="1"/>
</dbReference>
<feature type="compositionally biased region" description="Low complexity" evidence="5">
    <location>
        <begin position="362"/>
        <end position="386"/>
    </location>
</feature>
<feature type="compositionally biased region" description="Basic and acidic residues" evidence="5">
    <location>
        <begin position="342"/>
        <end position="361"/>
    </location>
</feature>
<gene>
    <name evidence="7" type="ORF">CCUR1050_LOCUS18122</name>
</gene>
<dbReference type="InterPro" id="IPR000719">
    <property type="entry name" value="Prot_kinase_dom"/>
</dbReference>
<dbReference type="GO" id="GO:0005524">
    <property type="term" value="F:ATP binding"/>
    <property type="evidence" value="ECO:0007669"/>
    <property type="project" value="UniProtKB-UniRule"/>
</dbReference>
<evidence type="ECO:0000256" key="2">
    <source>
        <dbReference type="ARBA" id="ARBA00022741"/>
    </source>
</evidence>
<dbReference type="InterPro" id="IPR017441">
    <property type="entry name" value="Protein_kinase_ATP_BS"/>
</dbReference>
<feature type="region of interest" description="Disordered" evidence="5">
    <location>
        <begin position="342"/>
        <end position="392"/>
    </location>
</feature>
<dbReference type="Gene3D" id="1.10.510.10">
    <property type="entry name" value="Transferase(Phosphotransferase) domain 1"/>
    <property type="match status" value="1"/>
</dbReference>
<proteinExistence type="predicted"/>
<dbReference type="InterPro" id="IPR051681">
    <property type="entry name" value="Ser/Thr_Kinases-Pseudokinases"/>
</dbReference>
<dbReference type="SUPFAM" id="SSF56112">
    <property type="entry name" value="Protein kinase-like (PK-like)"/>
    <property type="match status" value="1"/>
</dbReference>
<evidence type="ECO:0000256" key="1">
    <source>
        <dbReference type="ARBA" id="ARBA00022527"/>
    </source>
</evidence>
<accession>A0A7S0MG18</accession>
<dbReference type="PROSITE" id="PS50011">
    <property type="entry name" value="PROTEIN_KINASE_DOM"/>
    <property type="match status" value="1"/>
</dbReference>
<dbReference type="InterPro" id="IPR011009">
    <property type="entry name" value="Kinase-like_dom_sf"/>
</dbReference>
<dbReference type="Gene3D" id="3.30.200.20">
    <property type="entry name" value="Phosphorylase Kinase, domain 1"/>
    <property type="match status" value="1"/>
</dbReference>
<dbReference type="EMBL" id="HBEZ01032747">
    <property type="protein sequence ID" value="CAD8640438.1"/>
    <property type="molecule type" value="Transcribed_RNA"/>
</dbReference>
<feature type="binding site" evidence="4">
    <location>
        <position position="436"/>
    </location>
    <ligand>
        <name>ATP</name>
        <dbReference type="ChEBI" id="CHEBI:30616"/>
    </ligand>
</feature>
<feature type="compositionally biased region" description="Basic and acidic residues" evidence="5">
    <location>
        <begin position="217"/>
        <end position="229"/>
    </location>
</feature>
<dbReference type="InterPro" id="IPR001245">
    <property type="entry name" value="Ser-Thr/Tyr_kinase_cat_dom"/>
</dbReference>
<feature type="region of interest" description="Disordered" evidence="5">
    <location>
        <begin position="188"/>
        <end position="251"/>
    </location>
</feature>
<evidence type="ECO:0000256" key="3">
    <source>
        <dbReference type="ARBA" id="ARBA00022840"/>
    </source>
</evidence>
<dbReference type="AlphaFoldDB" id="A0A7S0MG18"/>
<dbReference type="PANTHER" id="PTHR44329">
    <property type="entry name" value="SERINE/THREONINE-PROTEIN KINASE TNNI3K-RELATED"/>
    <property type="match status" value="1"/>
</dbReference>
<dbReference type="InterPro" id="IPR008271">
    <property type="entry name" value="Ser/Thr_kinase_AS"/>
</dbReference>
<name>A0A7S0MG18_9CRYP</name>
<evidence type="ECO:0000259" key="6">
    <source>
        <dbReference type="PROSITE" id="PS50011"/>
    </source>
</evidence>
<evidence type="ECO:0000256" key="4">
    <source>
        <dbReference type="PROSITE-ProRule" id="PRU10141"/>
    </source>
</evidence>
<dbReference type="Pfam" id="PF22562">
    <property type="entry name" value="UBA_7"/>
    <property type="match status" value="1"/>
</dbReference>
<keyword evidence="1" id="KW-0723">Serine/threonine-protein kinase</keyword>
<keyword evidence="1" id="KW-0418">Kinase</keyword>
<feature type="domain" description="Protein kinase" evidence="6">
    <location>
        <begin position="409"/>
        <end position="661"/>
    </location>
</feature>
<evidence type="ECO:0000256" key="5">
    <source>
        <dbReference type="SAM" id="MobiDB-lite"/>
    </source>
</evidence>
<dbReference type="InterPro" id="IPR015940">
    <property type="entry name" value="UBA"/>
</dbReference>
<dbReference type="PROSITE" id="PS00108">
    <property type="entry name" value="PROTEIN_KINASE_ST"/>
    <property type="match status" value="1"/>
</dbReference>
<organism evidence="7">
    <name type="scientific">Cryptomonas curvata</name>
    <dbReference type="NCBI Taxonomy" id="233186"/>
    <lineage>
        <taxon>Eukaryota</taxon>
        <taxon>Cryptophyceae</taxon>
        <taxon>Cryptomonadales</taxon>
        <taxon>Cryptomonadaceae</taxon>
        <taxon>Cryptomonas</taxon>
    </lineage>
</organism>
<keyword evidence="1" id="KW-0808">Transferase</keyword>
<dbReference type="SMART" id="SM00220">
    <property type="entry name" value="S_TKc"/>
    <property type="match status" value="1"/>
</dbReference>